<dbReference type="EMBL" id="CP068047">
    <property type="protein sequence ID" value="QQR37631.1"/>
    <property type="molecule type" value="Genomic_DNA"/>
</dbReference>
<name>A0ABX7C6N6_9HYPH</name>
<organism evidence="1 2">
    <name type="scientific">Devosia oryziradicis</name>
    <dbReference type="NCBI Taxonomy" id="2801335"/>
    <lineage>
        <taxon>Bacteria</taxon>
        <taxon>Pseudomonadati</taxon>
        <taxon>Pseudomonadota</taxon>
        <taxon>Alphaproteobacteria</taxon>
        <taxon>Hyphomicrobiales</taxon>
        <taxon>Devosiaceae</taxon>
        <taxon>Devosia</taxon>
    </lineage>
</organism>
<gene>
    <name evidence="1" type="ORF">JI749_08520</name>
</gene>
<evidence type="ECO:0000313" key="1">
    <source>
        <dbReference type="EMBL" id="QQR37631.1"/>
    </source>
</evidence>
<evidence type="ECO:0008006" key="3">
    <source>
        <dbReference type="Google" id="ProtNLM"/>
    </source>
</evidence>
<sequence length="75" mass="8763">MSARFRIVDLRTDPENPQELFVASARSPEEAARLAIGEVLVRSGQRKDLRCRVYFQQEGQPTTMVRLYRRVEDRP</sequence>
<protein>
    <recommendedName>
        <fullName evidence="3">DUF4258 domain-containing protein</fullName>
    </recommendedName>
</protein>
<proteinExistence type="predicted"/>
<keyword evidence="2" id="KW-1185">Reference proteome</keyword>
<accession>A0ABX7C6N6</accession>
<reference evidence="1 2" key="1">
    <citation type="submission" date="2021-01" db="EMBL/GenBank/DDBJ databases">
        <title>Genome seq and assembly of Devosia sp. G19.</title>
        <authorList>
            <person name="Chhetri G."/>
        </authorList>
    </citation>
    <scope>NUCLEOTIDE SEQUENCE [LARGE SCALE GENOMIC DNA]</scope>
    <source>
        <strain evidence="1 2">G19</strain>
    </source>
</reference>
<dbReference type="RefSeq" id="WP_201662217.1">
    <property type="nucleotide sequence ID" value="NZ_CP068047.1"/>
</dbReference>
<dbReference type="Proteomes" id="UP000595460">
    <property type="component" value="Chromosome"/>
</dbReference>
<evidence type="ECO:0000313" key="2">
    <source>
        <dbReference type="Proteomes" id="UP000595460"/>
    </source>
</evidence>